<gene>
    <name evidence="3" type="ORF">PCL_04034</name>
</gene>
<accession>A0A2U3EQR6</accession>
<reference evidence="3 4" key="1">
    <citation type="journal article" date="2016" name="Front. Microbiol.">
        <title>Genome and transcriptome sequences reveal the specific parasitism of the nematophagous Purpureocillium lilacinum 36-1.</title>
        <authorList>
            <person name="Xie J."/>
            <person name="Li S."/>
            <person name="Mo C."/>
            <person name="Xiao X."/>
            <person name="Peng D."/>
            <person name="Wang G."/>
            <person name="Xiao Y."/>
        </authorList>
    </citation>
    <scope>NUCLEOTIDE SEQUENCE [LARGE SCALE GENOMIC DNA]</scope>
    <source>
        <strain evidence="3 4">36-1</strain>
    </source>
</reference>
<feature type="transmembrane region" description="Helical" evidence="2">
    <location>
        <begin position="65"/>
        <end position="86"/>
    </location>
</feature>
<keyword evidence="2" id="KW-0812">Transmembrane</keyword>
<comment type="caution">
    <text evidence="3">The sequence shown here is derived from an EMBL/GenBank/DDBJ whole genome shotgun (WGS) entry which is preliminary data.</text>
</comment>
<sequence>MDGHGCGRAWLPGRWGAPRRIAAAGAATAPGMQSGGMPHARGFGRDSALWLAGYVSGKWEDTRPASLLVLLAAWGGGIGAVVGRWFTAGRRRRRRPGDADGGGPWRLWWYELALSHLTKYMLIDISGGQQLFSGNGMPVRDLPLPGKEALARSMVLYLPPERSPPGTRAARHPARPSIRTPPWASTSSPCGAPQTDLWYLSEPWHSTARSNINSVSSSLPL</sequence>
<evidence type="ECO:0000313" key="4">
    <source>
        <dbReference type="Proteomes" id="UP000245956"/>
    </source>
</evidence>
<feature type="region of interest" description="Disordered" evidence="1">
    <location>
        <begin position="162"/>
        <end position="190"/>
    </location>
</feature>
<dbReference type="Proteomes" id="UP000245956">
    <property type="component" value="Unassembled WGS sequence"/>
</dbReference>
<evidence type="ECO:0000313" key="3">
    <source>
        <dbReference type="EMBL" id="PWI76840.1"/>
    </source>
</evidence>
<keyword evidence="2" id="KW-0472">Membrane</keyword>
<dbReference type="AlphaFoldDB" id="A0A2U3EQR6"/>
<evidence type="ECO:0000256" key="1">
    <source>
        <dbReference type="SAM" id="MobiDB-lite"/>
    </source>
</evidence>
<evidence type="ECO:0000256" key="2">
    <source>
        <dbReference type="SAM" id="Phobius"/>
    </source>
</evidence>
<name>A0A2U3EQR6_PURLI</name>
<dbReference type="EMBL" id="LCWV01000001">
    <property type="protein sequence ID" value="PWI76840.1"/>
    <property type="molecule type" value="Genomic_DNA"/>
</dbReference>
<keyword evidence="2" id="KW-1133">Transmembrane helix</keyword>
<protein>
    <submittedName>
        <fullName evidence="3">Uncharacterized protein</fullName>
    </submittedName>
</protein>
<organism evidence="3 4">
    <name type="scientific">Purpureocillium lilacinum</name>
    <name type="common">Paecilomyces lilacinus</name>
    <dbReference type="NCBI Taxonomy" id="33203"/>
    <lineage>
        <taxon>Eukaryota</taxon>
        <taxon>Fungi</taxon>
        <taxon>Dikarya</taxon>
        <taxon>Ascomycota</taxon>
        <taxon>Pezizomycotina</taxon>
        <taxon>Sordariomycetes</taxon>
        <taxon>Hypocreomycetidae</taxon>
        <taxon>Hypocreales</taxon>
        <taxon>Ophiocordycipitaceae</taxon>
        <taxon>Purpureocillium</taxon>
    </lineage>
</organism>
<proteinExistence type="predicted"/>